<sequence>MTHETIDKETGPSNYGSKSAAKRHPCYQYESGWNIDFQELEYNPSKKDLTDAKIHHLLAEELCKPYKRHRRLSYSRHAVNDKDLSTQVNYRMHMNIRRTGEHKHRSKRSKRIMKMGCSPTQDRLTDSLVNVALLLDGLSALTVASSMPSSRWETKSLRDTGSLPFWDPYRSICTIKGYLHKFFGGRSPD</sequence>
<name>A0A232FKI8_9HYME</name>
<evidence type="ECO:0000256" key="1">
    <source>
        <dbReference type="SAM" id="MobiDB-lite"/>
    </source>
</evidence>
<feature type="region of interest" description="Disordered" evidence="1">
    <location>
        <begin position="1"/>
        <end position="21"/>
    </location>
</feature>
<keyword evidence="3" id="KW-1185">Reference proteome</keyword>
<dbReference type="STRING" id="543379.A0A232FKI8"/>
<dbReference type="AlphaFoldDB" id="A0A232FKI8"/>
<gene>
    <name evidence="2" type="ORF">TSAR_004751</name>
</gene>
<proteinExistence type="predicted"/>
<evidence type="ECO:0000313" key="3">
    <source>
        <dbReference type="Proteomes" id="UP000215335"/>
    </source>
</evidence>
<dbReference type="OrthoDB" id="196264at2759"/>
<evidence type="ECO:0000313" key="2">
    <source>
        <dbReference type="EMBL" id="OXU31050.1"/>
    </source>
</evidence>
<feature type="compositionally biased region" description="Basic and acidic residues" evidence="1">
    <location>
        <begin position="1"/>
        <end position="10"/>
    </location>
</feature>
<reference evidence="2 3" key="1">
    <citation type="journal article" date="2017" name="Curr. Biol.">
        <title>The Evolution of Venom by Co-option of Single-Copy Genes.</title>
        <authorList>
            <person name="Martinson E.O."/>
            <person name="Mrinalini"/>
            <person name="Kelkar Y.D."/>
            <person name="Chang C.H."/>
            <person name="Werren J.H."/>
        </authorList>
    </citation>
    <scope>NUCLEOTIDE SEQUENCE [LARGE SCALE GENOMIC DNA]</scope>
    <source>
        <strain evidence="2 3">Alberta</strain>
        <tissue evidence="2">Whole body</tissue>
    </source>
</reference>
<protein>
    <submittedName>
        <fullName evidence="2">Uncharacterized protein</fullName>
    </submittedName>
</protein>
<dbReference type="Proteomes" id="UP000215335">
    <property type="component" value="Unassembled WGS sequence"/>
</dbReference>
<accession>A0A232FKI8</accession>
<dbReference type="EMBL" id="NNAY01000093">
    <property type="protein sequence ID" value="OXU31050.1"/>
    <property type="molecule type" value="Genomic_DNA"/>
</dbReference>
<comment type="caution">
    <text evidence="2">The sequence shown here is derived from an EMBL/GenBank/DDBJ whole genome shotgun (WGS) entry which is preliminary data.</text>
</comment>
<organism evidence="2 3">
    <name type="scientific">Trichomalopsis sarcophagae</name>
    <dbReference type="NCBI Taxonomy" id="543379"/>
    <lineage>
        <taxon>Eukaryota</taxon>
        <taxon>Metazoa</taxon>
        <taxon>Ecdysozoa</taxon>
        <taxon>Arthropoda</taxon>
        <taxon>Hexapoda</taxon>
        <taxon>Insecta</taxon>
        <taxon>Pterygota</taxon>
        <taxon>Neoptera</taxon>
        <taxon>Endopterygota</taxon>
        <taxon>Hymenoptera</taxon>
        <taxon>Apocrita</taxon>
        <taxon>Proctotrupomorpha</taxon>
        <taxon>Chalcidoidea</taxon>
        <taxon>Pteromalidae</taxon>
        <taxon>Pteromalinae</taxon>
        <taxon>Trichomalopsis</taxon>
    </lineage>
</organism>